<dbReference type="InterPro" id="IPR050560">
    <property type="entry name" value="MYB_TF"/>
</dbReference>
<dbReference type="Pfam" id="PF00249">
    <property type="entry name" value="Myb_DNA-binding"/>
    <property type="match status" value="2"/>
</dbReference>
<feature type="domain" description="HTH myb-type" evidence="3">
    <location>
        <begin position="55"/>
        <end position="109"/>
    </location>
</feature>
<feature type="compositionally biased region" description="Polar residues" evidence="1">
    <location>
        <begin position="289"/>
        <end position="298"/>
    </location>
</feature>
<evidence type="ECO:0000313" key="5">
    <source>
        <dbReference type="Proteomes" id="UP001283341"/>
    </source>
</evidence>
<dbReference type="InterPro" id="IPR009057">
    <property type="entry name" value="Homeodomain-like_sf"/>
</dbReference>
<evidence type="ECO:0000259" key="3">
    <source>
        <dbReference type="PROSITE" id="PS51294"/>
    </source>
</evidence>
<comment type="caution">
    <text evidence="4">The sequence shown here is derived from an EMBL/GenBank/DDBJ whole genome shotgun (WGS) entry which is preliminary data.</text>
</comment>
<protein>
    <submittedName>
        <fullName evidence="4">Myb-like DNA-binding protein</fullName>
    </submittedName>
</protein>
<feature type="domain" description="Myb-like" evidence="2">
    <location>
        <begin position="3"/>
        <end position="54"/>
    </location>
</feature>
<proteinExistence type="predicted"/>
<dbReference type="PANTHER" id="PTHR45614:SF25">
    <property type="entry name" value="MYB PROTEIN"/>
    <property type="match status" value="1"/>
</dbReference>
<dbReference type="GO" id="GO:0000278">
    <property type="term" value="P:mitotic cell cycle"/>
    <property type="evidence" value="ECO:0007669"/>
    <property type="project" value="TreeGrafter"/>
</dbReference>
<feature type="compositionally biased region" description="Basic residues" evidence="1">
    <location>
        <begin position="107"/>
        <end position="118"/>
    </location>
</feature>
<dbReference type="SMART" id="SM00717">
    <property type="entry name" value="SANT"/>
    <property type="match status" value="2"/>
</dbReference>
<dbReference type="GO" id="GO:0005634">
    <property type="term" value="C:nucleus"/>
    <property type="evidence" value="ECO:0007669"/>
    <property type="project" value="TreeGrafter"/>
</dbReference>
<feature type="region of interest" description="Disordered" evidence="1">
    <location>
        <begin position="281"/>
        <end position="301"/>
    </location>
</feature>
<dbReference type="InterPro" id="IPR001005">
    <property type="entry name" value="SANT/Myb"/>
</dbReference>
<dbReference type="AlphaFoldDB" id="A0AAE0IIA2"/>
<evidence type="ECO:0000313" key="4">
    <source>
        <dbReference type="EMBL" id="KAK3325738.1"/>
    </source>
</evidence>
<organism evidence="4 5">
    <name type="scientific">Apodospora peruviana</name>
    <dbReference type="NCBI Taxonomy" id="516989"/>
    <lineage>
        <taxon>Eukaryota</taxon>
        <taxon>Fungi</taxon>
        <taxon>Dikarya</taxon>
        <taxon>Ascomycota</taxon>
        <taxon>Pezizomycotina</taxon>
        <taxon>Sordariomycetes</taxon>
        <taxon>Sordariomycetidae</taxon>
        <taxon>Sordariales</taxon>
        <taxon>Lasiosphaeriaceae</taxon>
        <taxon>Apodospora</taxon>
    </lineage>
</organism>
<feature type="domain" description="Myb-like" evidence="2">
    <location>
        <begin position="55"/>
        <end position="102"/>
    </location>
</feature>
<keyword evidence="5" id="KW-1185">Reference proteome</keyword>
<accession>A0AAE0IIA2</accession>
<sequence length="321" mass="36070">MGSHQHRRGPWSQTEDSYLIDLVQNQNEMNWVRVSVLLGTRTAKQCRERYHQNLKSSLNHQPISPEEGQQIERLVDVHGKRWAEIARMLPGRSDNAVKNYWNGSQNRRKRLEKRKATHIRHDERTELSPHGRPNLSCQRPLPMPSRPLSRPLPAPLMAQVGTPGLHDSRYGIETPLSSPSAYSPASELAPSLMSDCDSHYSTSPTTYNIRAPQIELPPFKPLVTIETKSSLPSLSTMMYTSPSCSGSPDLPRIEFLRLQDMHTPTPSDYFPTNMSSLPTVPSSPVGVSHLQSRPTHVGQQEGRRIAVSDLLCADQGPEQPR</sequence>
<dbReference type="SUPFAM" id="SSF46689">
    <property type="entry name" value="Homeodomain-like"/>
    <property type="match status" value="1"/>
</dbReference>
<dbReference type="CDD" id="cd00167">
    <property type="entry name" value="SANT"/>
    <property type="match status" value="2"/>
</dbReference>
<dbReference type="InterPro" id="IPR017930">
    <property type="entry name" value="Myb_dom"/>
</dbReference>
<dbReference type="PROSITE" id="PS51294">
    <property type="entry name" value="HTH_MYB"/>
    <property type="match status" value="2"/>
</dbReference>
<feature type="compositionally biased region" description="Basic and acidic residues" evidence="1">
    <location>
        <begin position="119"/>
        <end position="129"/>
    </location>
</feature>
<dbReference type="GO" id="GO:0000978">
    <property type="term" value="F:RNA polymerase II cis-regulatory region sequence-specific DNA binding"/>
    <property type="evidence" value="ECO:0007669"/>
    <property type="project" value="TreeGrafter"/>
</dbReference>
<name>A0AAE0IIA2_9PEZI</name>
<dbReference type="EMBL" id="JAUEDM010000002">
    <property type="protein sequence ID" value="KAK3325738.1"/>
    <property type="molecule type" value="Genomic_DNA"/>
</dbReference>
<dbReference type="Proteomes" id="UP001283341">
    <property type="component" value="Unassembled WGS sequence"/>
</dbReference>
<evidence type="ECO:0000256" key="1">
    <source>
        <dbReference type="SAM" id="MobiDB-lite"/>
    </source>
</evidence>
<dbReference type="PANTHER" id="PTHR45614">
    <property type="entry name" value="MYB PROTEIN-RELATED"/>
    <property type="match status" value="1"/>
</dbReference>
<reference evidence="4" key="2">
    <citation type="submission" date="2023-06" db="EMBL/GenBank/DDBJ databases">
        <authorList>
            <consortium name="Lawrence Berkeley National Laboratory"/>
            <person name="Haridas S."/>
            <person name="Hensen N."/>
            <person name="Bonometti L."/>
            <person name="Westerberg I."/>
            <person name="Brannstrom I.O."/>
            <person name="Guillou S."/>
            <person name="Cros-Aarteil S."/>
            <person name="Calhoun S."/>
            <person name="Kuo A."/>
            <person name="Mondo S."/>
            <person name="Pangilinan J."/>
            <person name="Riley R."/>
            <person name="Labutti K."/>
            <person name="Andreopoulos B."/>
            <person name="Lipzen A."/>
            <person name="Chen C."/>
            <person name="Yanf M."/>
            <person name="Daum C."/>
            <person name="Ng V."/>
            <person name="Clum A."/>
            <person name="Steindorff A."/>
            <person name="Ohm R."/>
            <person name="Martin F."/>
            <person name="Silar P."/>
            <person name="Natvig D."/>
            <person name="Lalanne C."/>
            <person name="Gautier V."/>
            <person name="Ament-Velasquez S.L."/>
            <person name="Kruys A."/>
            <person name="Hutchinson M.I."/>
            <person name="Powell A.J."/>
            <person name="Barry K."/>
            <person name="Miller A.N."/>
            <person name="Grigoriev I.V."/>
            <person name="Debuchy R."/>
            <person name="Gladieux P."/>
            <person name="Thoren M.H."/>
            <person name="Johannesson H."/>
        </authorList>
    </citation>
    <scope>NUCLEOTIDE SEQUENCE</scope>
    <source>
        <strain evidence="4">CBS 118394</strain>
    </source>
</reference>
<dbReference type="PROSITE" id="PS50090">
    <property type="entry name" value="MYB_LIKE"/>
    <property type="match status" value="2"/>
</dbReference>
<feature type="domain" description="HTH myb-type" evidence="3">
    <location>
        <begin position="3"/>
        <end position="54"/>
    </location>
</feature>
<dbReference type="Gene3D" id="1.10.10.60">
    <property type="entry name" value="Homeodomain-like"/>
    <property type="match status" value="2"/>
</dbReference>
<feature type="region of interest" description="Disordered" evidence="1">
    <location>
        <begin position="107"/>
        <end position="136"/>
    </location>
</feature>
<dbReference type="GO" id="GO:0000981">
    <property type="term" value="F:DNA-binding transcription factor activity, RNA polymerase II-specific"/>
    <property type="evidence" value="ECO:0007669"/>
    <property type="project" value="TreeGrafter"/>
</dbReference>
<gene>
    <name evidence="4" type="ORF">B0H66DRAFT_529759</name>
</gene>
<evidence type="ECO:0000259" key="2">
    <source>
        <dbReference type="PROSITE" id="PS50090"/>
    </source>
</evidence>
<dbReference type="GO" id="GO:0045944">
    <property type="term" value="P:positive regulation of transcription by RNA polymerase II"/>
    <property type="evidence" value="ECO:0007669"/>
    <property type="project" value="TreeGrafter"/>
</dbReference>
<keyword evidence="4" id="KW-0238">DNA-binding</keyword>
<reference evidence="4" key="1">
    <citation type="journal article" date="2023" name="Mol. Phylogenet. Evol.">
        <title>Genome-scale phylogeny and comparative genomics of the fungal order Sordariales.</title>
        <authorList>
            <person name="Hensen N."/>
            <person name="Bonometti L."/>
            <person name="Westerberg I."/>
            <person name="Brannstrom I.O."/>
            <person name="Guillou S."/>
            <person name="Cros-Aarteil S."/>
            <person name="Calhoun S."/>
            <person name="Haridas S."/>
            <person name="Kuo A."/>
            <person name="Mondo S."/>
            <person name="Pangilinan J."/>
            <person name="Riley R."/>
            <person name="LaButti K."/>
            <person name="Andreopoulos B."/>
            <person name="Lipzen A."/>
            <person name="Chen C."/>
            <person name="Yan M."/>
            <person name="Daum C."/>
            <person name="Ng V."/>
            <person name="Clum A."/>
            <person name="Steindorff A."/>
            <person name="Ohm R.A."/>
            <person name="Martin F."/>
            <person name="Silar P."/>
            <person name="Natvig D.O."/>
            <person name="Lalanne C."/>
            <person name="Gautier V."/>
            <person name="Ament-Velasquez S.L."/>
            <person name="Kruys A."/>
            <person name="Hutchinson M.I."/>
            <person name="Powell A.J."/>
            <person name="Barry K."/>
            <person name="Miller A.N."/>
            <person name="Grigoriev I.V."/>
            <person name="Debuchy R."/>
            <person name="Gladieux P."/>
            <person name="Hiltunen Thoren M."/>
            <person name="Johannesson H."/>
        </authorList>
    </citation>
    <scope>NUCLEOTIDE SEQUENCE</scope>
    <source>
        <strain evidence="4">CBS 118394</strain>
    </source>
</reference>